<feature type="compositionally biased region" description="Polar residues" evidence="3">
    <location>
        <begin position="278"/>
        <end position="291"/>
    </location>
</feature>
<protein>
    <recommendedName>
        <fullName evidence="7">NTF2 domain-containing protein</fullName>
    </recommendedName>
</protein>
<name>A0A7S1KU58_9EUKA</name>
<dbReference type="PANTHER" id="PTHR10693">
    <property type="entry name" value="RAS GTPASE-ACTIVATING PROTEIN-BINDING PROTEIN"/>
    <property type="match status" value="1"/>
</dbReference>
<evidence type="ECO:0000259" key="4">
    <source>
        <dbReference type="PROSITE" id="PS50102"/>
    </source>
</evidence>
<feature type="compositionally biased region" description="Basic residues" evidence="3">
    <location>
        <begin position="390"/>
        <end position="399"/>
    </location>
</feature>
<feature type="region of interest" description="Disordered" evidence="3">
    <location>
        <begin position="506"/>
        <end position="564"/>
    </location>
</feature>
<dbReference type="InterPro" id="IPR032710">
    <property type="entry name" value="NTF2-like_dom_sf"/>
</dbReference>
<dbReference type="InterPro" id="IPR002075">
    <property type="entry name" value="NTF2_dom"/>
</dbReference>
<dbReference type="CDD" id="cd00590">
    <property type="entry name" value="RRM_SF"/>
    <property type="match status" value="1"/>
</dbReference>
<feature type="region of interest" description="Disordered" evidence="3">
    <location>
        <begin position="171"/>
        <end position="203"/>
    </location>
</feature>
<dbReference type="GO" id="GO:0005829">
    <property type="term" value="C:cytosol"/>
    <property type="evidence" value="ECO:0007669"/>
    <property type="project" value="TreeGrafter"/>
</dbReference>
<feature type="compositionally biased region" description="Basic residues" evidence="3">
    <location>
        <begin position="324"/>
        <end position="336"/>
    </location>
</feature>
<dbReference type="InterPro" id="IPR012677">
    <property type="entry name" value="Nucleotide-bd_a/b_plait_sf"/>
</dbReference>
<accession>A0A7S1KU58</accession>
<reference evidence="6" key="1">
    <citation type="submission" date="2021-01" db="EMBL/GenBank/DDBJ databases">
        <authorList>
            <person name="Corre E."/>
            <person name="Pelletier E."/>
            <person name="Niang G."/>
            <person name="Scheremetjew M."/>
            <person name="Finn R."/>
            <person name="Kale V."/>
            <person name="Holt S."/>
            <person name="Cochrane G."/>
            <person name="Meng A."/>
            <person name="Brown T."/>
            <person name="Cohen L."/>
        </authorList>
    </citation>
    <scope>NUCLEOTIDE SEQUENCE</scope>
    <source>
        <strain evidence="6">WS</strain>
    </source>
</reference>
<feature type="compositionally biased region" description="Low complexity" evidence="3">
    <location>
        <begin position="409"/>
        <end position="423"/>
    </location>
</feature>
<dbReference type="EMBL" id="HBGD01011433">
    <property type="protein sequence ID" value="CAD9086194.1"/>
    <property type="molecule type" value="Transcribed_RNA"/>
</dbReference>
<feature type="compositionally biased region" description="Basic and acidic residues" evidence="3">
    <location>
        <begin position="258"/>
        <end position="275"/>
    </location>
</feature>
<dbReference type="SUPFAM" id="SSF54427">
    <property type="entry name" value="NTF2-like"/>
    <property type="match status" value="1"/>
</dbReference>
<feature type="compositionally biased region" description="Polar residues" evidence="3">
    <location>
        <begin position="554"/>
        <end position="564"/>
    </location>
</feature>
<keyword evidence="1 2" id="KW-0694">RNA-binding</keyword>
<feature type="compositionally biased region" description="Basic and acidic residues" evidence="3">
    <location>
        <begin position="292"/>
        <end position="316"/>
    </location>
</feature>
<gene>
    <name evidence="6" type="ORF">PCOS0759_LOCUS9448</name>
</gene>
<dbReference type="SUPFAM" id="SSF54928">
    <property type="entry name" value="RNA-binding domain, RBD"/>
    <property type="match status" value="1"/>
</dbReference>
<dbReference type="PROSITE" id="PS50102">
    <property type="entry name" value="RRM"/>
    <property type="match status" value="1"/>
</dbReference>
<evidence type="ECO:0000259" key="5">
    <source>
        <dbReference type="PROSITE" id="PS50177"/>
    </source>
</evidence>
<evidence type="ECO:0000256" key="1">
    <source>
        <dbReference type="ARBA" id="ARBA00022884"/>
    </source>
</evidence>
<feature type="compositionally biased region" description="Basic and acidic residues" evidence="3">
    <location>
        <begin position="337"/>
        <end position="348"/>
    </location>
</feature>
<dbReference type="InterPro" id="IPR000504">
    <property type="entry name" value="RRM_dom"/>
</dbReference>
<dbReference type="InterPro" id="IPR039539">
    <property type="entry name" value="Ras_GTPase_bind_prot"/>
</dbReference>
<evidence type="ECO:0000256" key="2">
    <source>
        <dbReference type="PROSITE-ProRule" id="PRU00176"/>
    </source>
</evidence>
<evidence type="ECO:0008006" key="7">
    <source>
        <dbReference type="Google" id="ProtNLM"/>
    </source>
</evidence>
<dbReference type="Gene3D" id="3.10.450.50">
    <property type="match status" value="1"/>
</dbReference>
<feature type="domain" description="NTF2" evidence="5">
    <location>
        <begin position="50"/>
        <end position="167"/>
    </location>
</feature>
<feature type="domain" description="RRM" evidence="4">
    <location>
        <begin position="431"/>
        <end position="510"/>
    </location>
</feature>
<feature type="compositionally biased region" description="Polar residues" evidence="3">
    <location>
        <begin position="1"/>
        <end position="12"/>
    </location>
</feature>
<evidence type="ECO:0000313" key="6">
    <source>
        <dbReference type="EMBL" id="CAD9086194.1"/>
    </source>
</evidence>
<dbReference type="SMART" id="SM00360">
    <property type="entry name" value="RRM"/>
    <property type="match status" value="1"/>
</dbReference>
<dbReference type="Pfam" id="PF02136">
    <property type="entry name" value="NTF2"/>
    <property type="match status" value="1"/>
</dbReference>
<organism evidence="6">
    <name type="scientific">Percolomonas cosmopolitus</name>
    <dbReference type="NCBI Taxonomy" id="63605"/>
    <lineage>
        <taxon>Eukaryota</taxon>
        <taxon>Discoba</taxon>
        <taxon>Heterolobosea</taxon>
        <taxon>Tetramitia</taxon>
        <taxon>Eutetramitia</taxon>
        <taxon>Percolomonadidae</taxon>
        <taxon>Percolomonas</taxon>
    </lineage>
</organism>
<feature type="compositionally biased region" description="Low complexity" evidence="3">
    <location>
        <begin position="376"/>
        <end position="389"/>
    </location>
</feature>
<sequence length="564" mass="62379">MTTQPQQQQHAHSTPVGAAVMPASTSSPQPAVHIVPPPTMEPPRPPLTEIIQQFTNAYYHALYKQNPALYQFYREDAELTMAFDNQEVNVRGSQSIKHLHIDLFTNCRNVRIEHVDGQFSASQQLLLINVHGHITLDQADHSRFVQSFLLTEESTATYFIQNDLFRSYGRAPRTSGPEGADAYAVGNRKRSATNGDVSSVKSDSVLSDVDSTNATVGTMSTVTGVFDHDNLPSDVGSESSAFAPKEMNGHMGTGGSVKSDDMSSRDDELLTRKEAPPQQRTESSNTNQSSVKKQEKEQDHKEDAKNKASREDKKPATSEQQQKKPSKKAQKKKKKQKDAEKSEEKPKQPEGPITYASIVGLGAPAATTAPVEQKKATTTAVTSGAASTQAKKKNRKNKKLNSAEGEQSQRNQSTQPKSQQQQKLSKDKNVNAIFVSRLPPDTLDTTLRAHFEKFGKIVEINNKTMATREENPQYYAFIFYEKEESVQKALEQNKKVTIGNSILNIEKRRSDKSTKAKQNVSGTGGVQGSTGAGGNKRRRDDKEQKFRNGRRRANSNTKDGQAKF</sequence>
<feature type="region of interest" description="Disordered" evidence="3">
    <location>
        <begin position="1"/>
        <end position="29"/>
    </location>
</feature>
<dbReference type="Gene3D" id="3.30.70.330">
    <property type="match status" value="1"/>
</dbReference>
<dbReference type="AlphaFoldDB" id="A0A7S1KU58"/>
<evidence type="ECO:0000256" key="3">
    <source>
        <dbReference type="SAM" id="MobiDB-lite"/>
    </source>
</evidence>
<dbReference type="Pfam" id="PF00076">
    <property type="entry name" value="RRM_1"/>
    <property type="match status" value="1"/>
</dbReference>
<dbReference type="PANTHER" id="PTHR10693:SF20">
    <property type="entry name" value="AT27578P"/>
    <property type="match status" value="1"/>
</dbReference>
<feature type="region of interest" description="Disordered" evidence="3">
    <location>
        <begin position="225"/>
        <end position="442"/>
    </location>
</feature>
<dbReference type="GO" id="GO:1990904">
    <property type="term" value="C:ribonucleoprotein complex"/>
    <property type="evidence" value="ECO:0007669"/>
    <property type="project" value="TreeGrafter"/>
</dbReference>
<feature type="compositionally biased region" description="Gly residues" evidence="3">
    <location>
        <begin position="522"/>
        <end position="534"/>
    </location>
</feature>
<dbReference type="GO" id="GO:0003729">
    <property type="term" value="F:mRNA binding"/>
    <property type="evidence" value="ECO:0007669"/>
    <property type="project" value="TreeGrafter"/>
</dbReference>
<proteinExistence type="predicted"/>
<dbReference type="InterPro" id="IPR018222">
    <property type="entry name" value="Nuclear_transport_factor_2_euk"/>
</dbReference>
<dbReference type="InterPro" id="IPR035979">
    <property type="entry name" value="RBD_domain_sf"/>
</dbReference>
<dbReference type="PROSITE" id="PS50177">
    <property type="entry name" value="NTF2_DOMAIN"/>
    <property type="match status" value="1"/>
</dbReference>